<keyword evidence="3" id="KW-1185">Reference proteome</keyword>
<dbReference type="Proteomes" id="UP001066276">
    <property type="component" value="Chromosome 3_1"/>
</dbReference>
<sequence>MRPTTEGDARSLREDGRTRGLASGVPGEKEPGGKANEERDGGAKEDIMERTPGRRTGETRERFVPDRGREDDKPGSGAQRPATFLEKCGISRCVEAP</sequence>
<dbReference type="EMBL" id="JANPWB010000005">
    <property type="protein sequence ID" value="KAJ1190070.1"/>
    <property type="molecule type" value="Genomic_DNA"/>
</dbReference>
<feature type="compositionally biased region" description="Basic and acidic residues" evidence="1">
    <location>
        <begin position="27"/>
        <end position="74"/>
    </location>
</feature>
<feature type="region of interest" description="Disordered" evidence="1">
    <location>
        <begin position="1"/>
        <end position="83"/>
    </location>
</feature>
<name>A0AAV7UM46_PLEWA</name>
<feature type="compositionally biased region" description="Basic and acidic residues" evidence="1">
    <location>
        <begin position="1"/>
        <end position="18"/>
    </location>
</feature>
<comment type="caution">
    <text evidence="2">The sequence shown here is derived from an EMBL/GenBank/DDBJ whole genome shotgun (WGS) entry which is preliminary data.</text>
</comment>
<protein>
    <submittedName>
        <fullName evidence="2">Uncharacterized protein</fullName>
    </submittedName>
</protein>
<evidence type="ECO:0000313" key="2">
    <source>
        <dbReference type="EMBL" id="KAJ1190070.1"/>
    </source>
</evidence>
<proteinExistence type="predicted"/>
<reference evidence="2" key="1">
    <citation type="journal article" date="2022" name="bioRxiv">
        <title>Sequencing and chromosome-scale assembly of the giantPleurodeles waltlgenome.</title>
        <authorList>
            <person name="Brown T."/>
            <person name="Elewa A."/>
            <person name="Iarovenko S."/>
            <person name="Subramanian E."/>
            <person name="Araus A.J."/>
            <person name="Petzold A."/>
            <person name="Susuki M."/>
            <person name="Suzuki K.-i.T."/>
            <person name="Hayashi T."/>
            <person name="Toyoda A."/>
            <person name="Oliveira C."/>
            <person name="Osipova E."/>
            <person name="Leigh N.D."/>
            <person name="Simon A."/>
            <person name="Yun M.H."/>
        </authorList>
    </citation>
    <scope>NUCLEOTIDE SEQUENCE</scope>
    <source>
        <strain evidence="2">20211129_DDA</strain>
        <tissue evidence="2">Liver</tissue>
    </source>
</reference>
<evidence type="ECO:0000256" key="1">
    <source>
        <dbReference type="SAM" id="MobiDB-lite"/>
    </source>
</evidence>
<gene>
    <name evidence="2" type="ORF">NDU88_006809</name>
</gene>
<accession>A0AAV7UM46</accession>
<organism evidence="2 3">
    <name type="scientific">Pleurodeles waltl</name>
    <name type="common">Iberian ribbed newt</name>
    <dbReference type="NCBI Taxonomy" id="8319"/>
    <lineage>
        <taxon>Eukaryota</taxon>
        <taxon>Metazoa</taxon>
        <taxon>Chordata</taxon>
        <taxon>Craniata</taxon>
        <taxon>Vertebrata</taxon>
        <taxon>Euteleostomi</taxon>
        <taxon>Amphibia</taxon>
        <taxon>Batrachia</taxon>
        <taxon>Caudata</taxon>
        <taxon>Salamandroidea</taxon>
        <taxon>Salamandridae</taxon>
        <taxon>Pleurodelinae</taxon>
        <taxon>Pleurodeles</taxon>
    </lineage>
</organism>
<dbReference type="AlphaFoldDB" id="A0AAV7UM46"/>
<evidence type="ECO:0000313" key="3">
    <source>
        <dbReference type="Proteomes" id="UP001066276"/>
    </source>
</evidence>